<feature type="modified residue" description="4-aspartylphosphate" evidence="2">
    <location>
        <position position="68"/>
    </location>
</feature>
<keyword evidence="2" id="KW-0597">Phosphoprotein</keyword>
<evidence type="ECO:0000259" key="3">
    <source>
        <dbReference type="PROSITE" id="PS50110"/>
    </source>
</evidence>
<comment type="caution">
    <text evidence="5">The sequence shown here is derived from an EMBL/GenBank/DDBJ whole genome shotgun (WGS) entry which is preliminary data.</text>
</comment>
<dbReference type="PROSITE" id="PS50887">
    <property type="entry name" value="GGDEF"/>
    <property type="match status" value="1"/>
</dbReference>
<evidence type="ECO:0000313" key="5">
    <source>
        <dbReference type="EMBL" id="MBU2874654.1"/>
    </source>
</evidence>
<evidence type="ECO:0000313" key="6">
    <source>
        <dbReference type="Proteomes" id="UP000753376"/>
    </source>
</evidence>
<gene>
    <name evidence="5" type="ORF">KO508_11650</name>
</gene>
<dbReference type="PANTHER" id="PTHR45138">
    <property type="entry name" value="REGULATORY COMPONENTS OF SENSORY TRANSDUCTION SYSTEM"/>
    <property type="match status" value="1"/>
</dbReference>
<dbReference type="InterPro" id="IPR050469">
    <property type="entry name" value="Diguanylate_Cyclase"/>
</dbReference>
<dbReference type="EMBL" id="JAHKPV010000019">
    <property type="protein sequence ID" value="MBU2874654.1"/>
    <property type="molecule type" value="Genomic_DNA"/>
</dbReference>
<evidence type="ECO:0000256" key="2">
    <source>
        <dbReference type="PROSITE-ProRule" id="PRU00169"/>
    </source>
</evidence>
<dbReference type="GO" id="GO:0052621">
    <property type="term" value="F:diguanylate cyclase activity"/>
    <property type="evidence" value="ECO:0007669"/>
    <property type="project" value="UniProtKB-EC"/>
</dbReference>
<dbReference type="Pfam" id="PF00072">
    <property type="entry name" value="Response_reg"/>
    <property type="match status" value="1"/>
</dbReference>
<reference evidence="5 6" key="1">
    <citation type="submission" date="2021-05" db="EMBL/GenBank/DDBJ databases">
        <title>Draft genomes of bacteria isolated from model marine particles.</title>
        <authorList>
            <person name="Datta M.S."/>
            <person name="Schwartzman J.A."/>
            <person name="Enke T.N."/>
            <person name="Saavedra J."/>
            <person name="Cermak N."/>
            <person name="Cordero O.X."/>
        </authorList>
    </citation>
    <scope>NUCLEOTIDE SEQUENCE [LARGE SCALE GENOMIC DNA]</scope>
    <source>
        <strain evidence="5 6">D2M19</strain>
    </source>
</reference>
<dbReference type="PROSITE" id="PS50110">
    <property type="entry name" value="RESPONSE_REGULATORY"/>
    <property type="match status" value="1"/>
</dbReference>
<dbReference type="InterPro" id="IPR001789">
    <property type="entry name" value="Sig_transdc_resp-reg_receiver"/>
</dbReference>
<keyword evidence="5" id="KW-0808">Transferase</keyword>
<dbReference type="RefSeq" id="WP_216008477.1">
    <property type="nucleotide sequence ID" value="NZ_JAHKPV010000019.1"/>
</dbReference>
<feature type="domain" description="Response regulatory" evidence="3">
    <location>
        <begin position="20"/>
        <end position="135"/>
    </location>
</feature>
<sequence>MHSLLSQQRCTKSTSYSRQQVLIVDDQPLSLAFASAEIEDICNPIQAHSGEQALQLAASEQPDLILLDVHMPDISGFEVCRRLKQNPKTAHIAVIFLTILDEEVNEEQGLSLGAIDYIAKPFSPAILRARVRNHLLIQRQRMQLQRLAQFDGLTGLANRRSFDQALNAEWQRLTKLQEPLGLIMLDVDAFKPFNDHYGHQAGDQVLEQVANAINLQMQRKHDLASRYGGEEFACILPHTDKKGVCSIAEGIRAAVYGLHIPHRTSTVAPWLTVSIGATSITPDTESSLESLIAVADQCLYEAKNKGRNQVTVK</sequence>
<dbReference type="SMART" id="SM00448">
    <property type="entry name" value="REC"/>
    <property type="match status" value="1"/>
</dbReference>
<dbReference type="EC" id="2.7.7.65" evidence="1"/>
<name>A0ABS6ACR6_9GAMM</name>
<dbReference type="SMART" id="SM00267">
    <property type="entry name" value="GGDEF"/>
    <property type="match status" value="1"/>
</dbReference>
<evidence type="ECO:0000256" key="1">
    <source>
        <dbReference type="ARBA" id="ARBA00012528"/>
    </source>
</evidence>
<dbReference type="CDD" id="cd01949">
    <property type="entry name" value="GGDEF"/>
    <property type="match status" value="1"/>
</dbReference>
<dbReference type="Proteomes" id="UP000753376">
    <property type="component" value="Unassembled WGS sequence"/>
</dbReference>
<accession>A0ABS6ACR6</accession>
<organism evidence="5 6">
    <name type="scientific">Marinobacter salexigens</name>
    <dbReference type="NCBI Taxonomy" id="1925763"/>
    <lineage>
        <taxon>Bacteria</taxon>
        <taxon>Pseudomonadati</taxon>
        <taxon>Pseudomonadota</taxon>
        <taxon>Gammaproteobacteria</taxon>
        <taxon>Pseudomonadales</taxon>
        <taxon>Marinobacteraceae</taxon>
        <taxon>Marinobacter</taxon>
    </lineage>
</organism>
<proteinExistence type="predicted"/>
<dbReference type="InterPro" id="IPR000160">
    <property type="entry name" value="GGDEF_dom"/>
</dbReference>
<dbReference type="NCBIfam" id="TIGR00254">
    <property type="entry name" value="GGDEF"/>
    <property type="match status" value="1"/>
</dbReference>
<feature type="domain" description="GGDEF" evidence="4">
    <location>
        <begin position="178"/>
        <end position="313"/>
    </location>
</feature>
<dbReference type="Pfam" id="PF00990">
    <property type="entry name" value="GGDEF"/>
    <property type="match status" value="1"/>
</dbReference>
<protein>
    <recommendedName>
        <fullName evidence="1">diguanylate cyclase</fullName>
        <ecNumber evidence="1">2.7.7.65</ecNumber>
    </recommendedName>
</protein>
<evidence type="ECO:0000259" key="4">
    <source>
        <dbReference type="PROSITE" id="PS50887"/>
    </source>
</evidence>
<keyword evidence="5" id="KW-0548">Nucleotidyltransferase</keyword>
<dbReference type="PANTHER" id="PTHR45138:SF9">
    <property type="entry name" value="DIGUANYLATE CYCLASE DGCM-RELATED"/>
    <property type="match status" value="1"/>
</dbReference>
<keyword evidence="6" id="KW-1185">Reference proteome</keyword>